<dbReference type="PANTHER" id="PTHR43420">
    <property type="entry name" value="ACETYLTRANSFERASE"/>
    <property type="match status" value="1"/>
</dbReference>
<dbReference type="InterPro" id="IPR016181">
    <property type="entry name" value="Acyl_CoA_acyltransferase"/>
</dbReference>
<dbReference type="GO" id="GO:0016747">
    <property type="term" value="F:acyltransferase activity, transferring groups other than amino-acyl groups"/>
    <property type="evidence" value="ECO:0007669"/>
    <property type="project" value="InterPro"/>
</dbReference>
<evidence type="ECO:0000259" key="3">
    <source>
        <dbReference type="PROSITE" id="PS51186"/>
    </source>
</evidence>
<keyword evidence="2" id="KW-0012">Acyltransferase</keyword>
<dbReference type="SUPFAM" id="SSF55729">
    <property type="entry name" value="Acyl-CoA N-acyltransferases (Nat)"/>
    <property type="match status" value="1"/>
</dbReference>
<gene>
    <name evidence="4" type="ORF">GJQ55_07435</name>
</gene>
<accession>A0A9X7UWQ2</accession>
<name>A0A9X7UWQ2_9GAMM</name>
<dbReference type="PANTHER" id="PTHR43420:SF12">
    <property type="entry name" value="N-ACETYLTRANSFERASE DOMAIN-CONTAINING PROTEIN"/>
    <property type="match status" value="1"/>
</dbReference>
<dbReference type="CDD" id="cd04301">
    <property type="entry name" value="NAT_SF"/>
    <property type="match status" value="1"/>
</dbReference>
<proteinExistence type="predicted"/>
<keyword evidence="5" id="KW-1185">Reference proteome</keyword>
<dbReference type="InterPro" id="IPR000182">
    <property type="entry name" value="GNAT_dom"/>
</dbReference>
<dbReference type="Pfam" id="PF00583">
    <property type="entry name" value="Acetyltransf_1"/>
    <property type="match status" value="1"/>
</dbReference>
<dbReference type="KEGG" id="vcw:GJQ55_07435"/>
<feature type="domain" description="N-acetyltransferase" evidence="3">
    <location>
        <begin position="42"/>
        <end position="191"/>
    </location>
</feature>
<dbReference type="Pfam" id="PF11814">
    <property type="entry name" value="DUF3335"/>
    <property type="match status" value="1"/>
</dbReference>
<protein>
    <submittedName>
        <fullName evidence="4">GNAT family N-acetyltransferase</fullName>
    </submittedName>
</protein>
<dbReference type="InterPro" id="IPR021770">
    <property type="entry name" value="DUF3335"/>
</dbReference>
<dbReference type="Proteomes" id="UP000596074">
    <property type="component" value="Chromosome"/>
</dbReference>
<dbReference type="EMBL" id="CP046056">
    <property type="protein sequence ID" value="QQD24318.1"/>
    <property type="molecule type" value="Genomic_DNA"/>
</dbReference>
<dbReference type="PROSITE" id="PS51186">
    <property type="entry name" value="GNAT"/>
    <property type="match status" value="1"/>
</dbReference>
<sequence>MTERIQRIGKTGLRSVVQIIQRQAAYRRDGPDAGLVAGEGNIDHREGEGIKDSARYRSQFRLFGLTEIKPQGNGFATADRAFIQGIQLAAVAQWQLLGYALVLFHRGTSLARLYSLAVAPTARGRGLGQHLLDHVEQQAVARHVLFMRLEVRQDNATALQLYERSGYHKLRRLQHYYDDGADGWRLEKHLRRAVAPSANLPFYAQTTPFTCGPSALLMAWRSLQPQAPVSRLEELNIWREATTIYLTTGHGGTSPQGLALAAWQRGLTPQLWLSQADVPFLDGVRSSHKRELMQLVGEDFQQRCNSAGIPQRLGGFIVADLRAALQQGERILLLISTWRLNRNKAPHWVWLVAMDEDYAYINDPDVDEALDQVALDNIYVPVSLDNLAAMIQYGSRRYTAAVLLR</sequence>
<dbReference type="Gene3D" id="3.90.70.10">
    <property type="entry name" value="Cysteine proteinases"/>
    <property type="match status" value="1"/>
</dbReference>
<organism evidence="4 5">
    <name type="scientific">Venatoribacter cucullus</name>
    <dbReference type="NCBI Taxonomy" id="2661630"/>
    <lineage>
        <taxon>Bacteria</taxon>
        <taxon>Pseudomonadati</taxon>
        <taxon>Pseudomonadota</taxon>
        <taxon>Gammaproteobacteria</taxon>
        <taxon>Oceanospirillales</taxon>
        <taxon>Oceanospirillaceae</taxon>
        <taxon>Venatoribacter</taxon>
    </lineage>
</organism>
<evidence type="ECO:0000256" key="1">
    <source>
        <dbReference type="ARBA" id="ARBA00022679"/>
    </source>
</evidence>
<evidence type="ECO:0000313" key="4">
    <source>
        <dbReference type="EMBL" id="QQD24318.1"/>
    </source>
</evidence>
<dbReference type="AlphaFoldDB" id="A0A9X7UWQ2"/>
<dbReference type="Gene3D" id="3.40.630.30">
    <property type="match status" value="1"/>
</dbReference>
<evidence type="ECO:0000313" key="5">
    <source>
        <dbReference type="Proteomes" id="UP000596074"/>
    </source>
</evidence>
<dbReference type="InterPro" id="IPR050680">
    <property type="entry name" value="YpeA/RimI_acetyltransf"/>
</dbReference>
<reference evidence="4 5" key="1">
    <citation type="submission" date="2019-11" db="EMBL/GenBank/DDBJ databases">
        <title>Venatorbacter sp. nov. a predator of Campylobacter and other Gram-negative bacteria.</title>
        <authorList>
            <person name="Saeedi A."/>
            <person name="Cummings N.J."/>
            <person name="Connerton I.F."/>
            <person name="Connerton P.L."/>
        </authorList>
    </citation>
    <scope>NUCLEOTIDE SEQUENCE [LARGE SCALE GENOMIC DNA]</scope>
    <source>
        <strain evidence="4">XL5</strain>
    </source>
</reference>
<evidence type="ECO:0000256" key="2">
    <source>
        <dbReference type="ARBA" id="ARBA00023315"/>
    </source>
</evidence>
<keyword evidence="1" id="KW-0808">Transferase</keyword>